<dbReference type="Proteomes" id="UP001055811">
    <property type="component" value="Linkage Group LG08"/>
</dbReference>
<organism evidence="1 2">
    <name type="scientific">Cichorium intybus</name>
    <name type="common">Chicory</name>
    <dbReference type="NCBI Taxonomy" id="13427"/>
    <lineage>
        <taxon>Eukaryota</taxon>
        <taxon>Viridiplantae</taxon>
        <taxon>Streptophyta</taxon>
        <taxon>Embryophyta</taxon>
        <taxon>Tracheophyta</taxon>
        <taxon>Spermatophyta</taxon>
        <taxon>Magnoliopsida</taxon>
        <taxon>eudicotyledons</taxon>
        <taxon>Gunneridae</taxon>
        <taxon>Pentapetalae</taxon>
        <taxon>asterids</taxon>
        <taxon>campanulids</taxon>
        <taxon>Asterales</taxon>
        <taxon>Asteraceae</taxon>
        <taxon>Cichorioideae</taxon>
        <taxon>Cichorieae</taxon>
        <taxon>Cichoriinae</taxon>
        <taxon>Cichorium</taxon>
    </lineage>
</organism>
<gene>
    <name evidence="1" type="ORF">L2E82_44035</name>
</gene>
<reference evidence="2" key="1">
    <citation type="journal article" date="2022" name="Mol. Ecol. Resour.">
        <title>The genomes of chicory, endive, great burdock and yacon provide insights into Asteraceae palaeo-polyploidization history and plant inulin production.</title>
        <authorList>
            <person name="Fan W."/>
            <person name="Wang S."/>
            <person name="Wang H."/>
            <person name="Wang A."/>
            <person name="Jiang F."/>
            <person name="Liu H."/>
            <person name="Zhao H."/>
            <person name="Xu D."/>
            <person name="Zhang Y."/>
        </authorList>
    </citation>
    <scope>NUCLEOTIDE SEQUENCE [LARGE SCALE GENOMIC DNA]</scope>
    <source>
        <strain evidence="2">cv. Punajuju</strain>
    </source>
</reference>
<proteinExistence type="predicted"/>
<protein>
    <submittedName>
        <fullName evidence="1">Uncharacterized protein</fullName>
    </submittedName>
</protein>
<evidence type="ECO:0000313" key="2">
    <source>
        <dbReference type="Proteomes" id="UP001055811"/>
    </source>
</evidence>
<name>A0ACB8ZQM0_CICIN</name>
<sequence>MLRSDRGGEYISIEFLDYLKECGIVSQSSPLRTPQPNGVAERRNRTLLDMVRSMMSRALLPIHFWVYYIEMLVLVGNYEDHQKPKVILMCITILSLISMTMPVFLRYVMDNNSAIGLTTPPWDAKTLNNISRLDRFRQGSGCDKRCYFIGYSKQSFGYLFYRPSEDVVFVARRGFFRERELISKEDSGSTIDLEEIQETPDETTLEETSNQHEEEVTVGPTNISLPLRRSGRVSMPPEFYGFHITSDGDTLVSHRTLTNLDEPANYHEAVAGPESAKWKEAMDSEIKSMYDNQVCNLVDNVPGRKTVGCKWIFKKKTDMDGKVHTYKARLVAKGFTQTPGVDYDETFSPVAKIKSIRIMLAIAAFHDYEIWQMNVKTAFLNGKLTEDVYMSQPEGFVDTKHPDKVCKLERSIYGLKQASRILIMSSGKEKEGGDHRDEHSGSQDQRLGRQSEGERPPELTTSLQELIAAEVAKAVKSLLPTLVRPQTEVTDRDDRDRPPITPVVGRGQREPATINTEVGGSVEPKGCSYETFRKCKPNDFFGTDDPIIARNWLTHIEKVFRTSKCAEKDKVEFATNCLHKDAQFWWENINLDIEKGLEPEPTWEEFKMKFMKEYCSNTAMKSLEEDFLRLQQGTRSVQEYTTEFNEKARFAAHQVDTEERKIDRYLWGLRTQIREFLQSSSFITYQQIVEAAKSREKELRRQDSERKGDQGSGGQKRKWEGKPEGSSQKQPVPSYQYRDDPRKIENKWCEKCRRKHAGNCVTSTPSLVCYQCGKTGHMARDCLEKNRVCFNCGESGHIRPDCPKPRTDSRRETPRAGRGDNRGDRRDRGGGNVRTRAFQMTVEEARERPDVITGIFNLNSLRARMVFDSGASISFVSVPFASRINVPVSKMSESLIVDIADGRDVIVNTQYTNCRLEINGISFLIDLKPMNTRAFDVIVGMDWLDNNRANMDCHGKIISVRTPSGSQTLIRGERRFQHIPVVSFARARRYTERGALLFMAHVAPIETEHPIVKDVEIVRDFADVFPDDLPGLPPNRQLEFVIDLVPGAKPIARAPYRLAPSEMEELKKQLQELLDRGFIRPSSSPWGAPILFVRKKDGSMRMCIDYRELNKITVKNRYPLPRIDDLFDQLEGAEYFSKIDLRSGYHQLRVRESDVPKTAFRTRYGHYEFLVMPFGLTNAPAAFMDLMNRACHPFLDKFVIVFIDDILIYSKSREEHKQHLQLILNLLRKEKLYAKFSKCEFWMQEIQFLGHVINREGVKVDPAKIEAVMSWAPPKNPTEVRSFLGLAGYYRRFIEKFSSIALPLTKLTRKTEKFIWSEAQQEAFEKLRQALCEAPVLALPQGVEDFVLFTDVSQIGLGCVLMQRGRVIAYSSRQLKPHEQIYPVHDLELAAIVFALKIWRHYLYGVKFQIYSDHKSLKYLFDQKELNMRQQRWMNLLKDYECEILYHPGKANVVADALSRKEPHIRVVSARMGVVSKLPEMIRRAQREANDMKSERMVGYVDKLVENAQGVKTFQGRVWVPRHGETRQLLLEDAHCTRYSIHPGSTKMYRSLKPFYWWPGMKRDVGRYVEKCLTCLQVKANHQRPYGLVQPLPVPKKKWDEISMDFITKLPRTPRGFDSIWVIVDRLTKSAQFIPIREDYQASKLAEIYLKEVMRRHGVPTSIISDRDSRFTSHFWQGFQKHLGTKALMSTAYHPQTDGQTERTIQTLEDMLRASAIDFGGSWDDHLPLAEFTYNNSYHSSIQMAPFEALYGSMCRTPSCWSEAGEKPLAGPEIITETEAKIKSIREHMRVAQQRQKQYADKRRKPLEFQIGDMVMLKVSPWKGIIRFGKRGKLSPRFIGPFRVIQRVGAVAYKLELPDELRGIHNVFHISHLRKTLHDESTRVSLKDIQLDRKLQYQEQPEKILDKKIKKLRNKEIAVVKVQWRHHRGTDVTWEGEEEMRSKYPFLFQEIPRTESSEGDTHRREGDTRGTGGPRIEQTSEIRNWVLHRSWNLCFHEKVKEFGFSRSVDESCVYVKASGSIVTFLVLYVDDILLMGNDIPTLQNVKAWLEKCFAMKDLREAAYILGIRILRDRKRKLIGLSQCTYLENVLKRFNMENSKRGELPILSAIKLSKTQSPSTDEEIAEMSRVPYASAVGSIMYAMTCTRPDVSYALSMNMVLVLGGSDELKVSGYTDASFQTDMDSGRSQSGWVFLLNGGAVTWKSSKQETVTDSTCESEYIAASEASKEAAWLKNFIGDLGVVPSIQEPVERLCDNEGAVALAKEPRDHGKSRHIERKYHYI</sequence>
<keyword evidence="2" id="KW-1185">Reference proteome</keyword>
<comment type="caution">
    <text evidence="1">The sequence shown here is derived from an EMBL/GenBank/DDBJ whole genome shotgun (WGS) entry which is preliminary data.</text>
</comment>
<accession>A0ACB8ZQM0</accession>
<reference evidence="1 2" key="2">
    <citation type="journal article" date="2022" name="Mol. Ecol. Resour.">
        <title>The genomes of chicory, endive, great burdock and yacon provide insights into Asteraceae paleo-polyploidization history and plant inulin production.</title>
        <authorList>
            <person name="Fan W."/>
            <person name="Wang S."/>
            <person name="Wang H."/>
            <person name="Wang A."/>
            <person name="Jiang F."/>
            <person name="Liu H."/>
            <person name="Zhao H."/>
            <person name="Xu D."/>
            <person name="Zhang Y."/>
        </authorList>
    </citation>
    <scope>NUCLEOTIDE SEQUENCE [LARGE SCALE GENOMIC DNA]</scope>
    <source>
        <strain evidence="2">cv. Punajuju</strain>
        <tissue evidence="1">Leaves</tissue>
    </source>
</reference>
<dbReference type="EMBL" id="CM042016">
    <property type="protein sequence ID" value="KAI3699611.1"/>
    <property type="molecule type" value="Genomic_DNA"/>
</dbReference>
<evidence type="ECO:0000313" key="1">
    <source>
        <dbReference type="EMBL" id="KAI3699611.1"/>
    </source>
</evidence>